<feature type="domain" description="Tli3-like" evidence="1">
    <location>
        <begin position="33"/>
        <end position="125"/>
    </location>
</feature>
<dbReference type="KEGG" id="lpv:HYN51_13235"/>
<reference evidence="2 3" key="1">
    <citation type="journal article" date="2019" name="Int. J. Syst. Evol. Microbiol.">
        <title>Limnobaculum parvum gen. nov., sp. nov., isolated from a freshwater lake.</title>
        <authorList>
            <person name="Baek C."/>
            <person name="Shin S.K."/>
            <person name="Yi H."/>
        </authorList>
    </citation>
    <scope>NUCLEOTIDE SEQUENCE [LARGE SCALE GENOMIC DNA]</scope>
    <source>
        <strain evidence="2 3">HYN0051</strain>
    </source>
</reference>
<evidence type="ECO:0000313" key="2">
    <source>
        <dbReference type="EMBL" id="AWH89428.1"/>
    </source>
</evidence>
<organism evidence="2 3">
    <name type="scientific">Limnobaculum parvum</name>
    <dbReference type="NCBI Taxonomy" id="2172103"/>
    <lineage>
        <taxon>Bacteria</taxon>
        <taxon>Pseudomonadati</taxon>
        <taxon>Pseudomonadota</taxon>
        <taxon>Gammaproteobacteria</taxon>
        <taxon>Enterobacterales</taxon>
        <taxon>Budviciaceae</taxon>
        <taxon>Limnobaculum</taxon>
    </lineage>
</organism>
<dbReference type="AlphaFoldDB" id="A0A2Y9U071"/>
<dbReference type="Pfam" id="PF24316">
    <property type="entry name" value="Tli3"/>
    <property type="match status" value="1"/>
</dbReference>
<dbReference type="EMBL" id="CP029185">
    <property type="protein sequence ID" value="AWH89428.1"/>
    <property type="molecule type" value="Genomic_DNA"/>
</dbReference>
<sequence>MYLQGEGMKRLAKGLTTLVFCLLVVMPAYAELDRQVIYLFGDDRALVLVGKRCEGTLFYVDNKQKFATQVTTGFDLPLFPFIHPSKQYIAIPYSDLSGFRVSKDGGRTFERARFLPGGGAEEFKGNHPLVKDVVSFTVVGDQGFFLTKQNYIYLSSKPFGDRWGLDYMAINSIPGTVIEDRENFQNLPTSVPEVKDYKGWTHMQCDPTR</sequence>
<proteinExistence type="predicted"/>
<gene>
    <name evidence="2" type="ORF">HYN51_13235</name>
</gene>
<dbReference type="Proteomes" id="UP000244908">
    <property type="component" value="Chromosome"/>
</dbReference>
<evidence type="ECO:0000259" key="1">
    <source>
        <dbReference type="Pfam" id="PF24316"/>
    </source>
</evidence>
<protein>
    <recommendedName>
        <fullName evidence="1">Tli3-like domain-containing protein</fullName>
    </recommendedName>
</protein>
<evidence type="ECO:0000313" key="3">
    <source>
        <dbReference type="Proteomes" id="UP000244908"/>
    </source>
</evidence>
<keyword evidence="3" id="KW-1185">Reference proteome</keyword>
<accession>A0A2Y9U071</accession>
<name>A0A2Y9U071_9GAMM</name>
<dbReference type="SUPFAM" id="SSF110296">
    <property type="entry name" value="Oligoxyloglucan reducing end-specific cellobiohydrolase"/>
    <property type="match status" value="1"/>
</dbReference>
<dbReference type="InterPro" id="IPR057562">
    <property type="entry name" value="Tli3-like_dom"/>
</dbReference>